<keyword evidence="11" id="KW-1185">Reference proteome</keyword>
<comment type="subunit">
    <text evidence="8">Component of the replication restart primosome.</text>
</comment>
<dbReference type="GO" id="GO:0005524">
    <property type="term" value="F:ATP binding"/>
    <property type="evidence" value="ECO:0007669"/>
    <property type="project" value="UniProtKB-UniRule"/>
</dbReference>
<keyword evidence="7 8" id="KW-0238">DNA-binding</keyword>
<dbReference type="InterPro" id="IPR042115">
    <property type="entry name" value="PriA_3primeBD_sf"/>
</dbReference>
<feature type="binding site" evidence="8">
    <location>
        <position position="426"/>
    </location>
    <ligand>
        <name>Zn(2+)</name>
        <dbReference type="ChEBI" id="CHEBI:29105"/>
        <label>1</label>
    </ligand>
</feature>
<accession>A0A939E0D6</accession>
<evidence type="ECO:0000256" key="3">
    <source>
        <dbReference type="ARBA" id="ARBA00022723"/>
    </source>
</evidence>
<dbReference type="Gene3D" id="3.40.50.300">
    <property type="entry name" value="P-loop containing nucleotide triphosphate hydrolases"/>
    <property type="match status" value="1"/>
</dbReference>
<feature type="binding site" evidence="8">
    <location>
        <position position="414"/>
    </location>
    <ligand>
        <name>Zn(2+)</name>
        <dbReference type="ChEBI" id="CHEBI:29105"/>
        <label>2</label>
    </ligand>
</feature>
<reference evidence="10" key="1">
    <citation type="submission" date="2021-03" db="EMBL/GenBank/DDBJ databases">
        <authorList>
            <person name="Sun Q."/>
        </authorList>
    </citation>
    <scope>NUCLEOTIDE SEQUENCE</scope>
    <source>
        <strain evidence="10">CCM 8862</strain>
    </source>
</reference>
<dbReference type="PANTHER" id="PTHR30580">
    <property type="entry name" value="PRIMOSOMAL PROTEIN N"/>
    <property type="match status" value="1"/>
</dbReference>
<dbReference type="HAMAP" id="MF_00983">
    <property type="entry name" value="PriA"/>
    <property type="match status" value="1"/>
</dbReference>
<feature type="binding site" evidence="8">
    <location>
        <position position="399"/>
    </location>
    <ligand>
        <name>Zn(2+)</name>
        <dbReference type="ChEBI" id="CHEBI:29105"/>
        <label>2</label>
    </ligand>
</feature>
<dbReference type="GO" id="GO:0043138">
    <property type="term" value="F:3'-5' DNA helicase activity"/>
    <property type="evidence" value="ECO:0007669"/>
    <property type="project" value="TreeGrafter"/>
</dbReference>
<evidence type="ECO:0000256" key="7">
    <source>
        <dbReference type="ARBA" id="ARBA00023125"/>
    </source>
</evidence>
<dbReference type="InterPro" id="IPR027417">
    <property type="entry name" value="P-loop_NTPase"/>
</dbReference>
<feature type="binding site" evidence="8">
    <location>
        <position position="396"/>
    </location>
    <ligand>
        <name>Zn(2+)</name>
        <dbReference type="ChEBI" id="CHEBI:29105"/>
        <label>2</label>
    </ligand>
</feature>
<dbReference type="GO" id="GO:0006302">
    <property type="term" value="P:double-strand break repair"/>
    <property type="evidence" value="ECO:0007669"/>
    <property type="project" value="InterPro"/>
</dbReference>
<evidence type="ECO:0000256" key="4">
    <source>
        <dbReference type="ARBA" id="ARBA00022741"/>
    </source>
</evidence>
<proteinExistence type="inferred from homology"/>
<comment type="function">
    <text evidence="8">Initiates the restart of stalled replication forks, which reloads the replicative helicase on sites other than the origin of replication. Recognizes and binds to abandoned replication forks and remodels them to uncover a helicase loading site. Promotes assembly of the primosome at these replication forks.</text>
</comment>
<comment type="caution">
    <text evidence="10">The sequence shown here is derived from an EMBL/GenBank/DDBJ whole genome shotgun (WGS) entry which is preliminary data.</text>
</comment>
<feature type="binding site" evidence="8">
    <location>
        <position position="387"/>
    </location>
    <ligand>
        <name>Zn(2+)</name>
        <dbReference type="ChEBI" id="CHEBI:29105"/>
        <label>1</label>
    </ligand>
</feature>
<dbReference type="RefSeq" id="WP_207118105.1">
    <property type="nucleotide sequence ID" value="NZ_JAFLEQ010000003.1"/>
</dbReference>
<keyword evidence="3 8" id="KW-0479">Metal-binding</keyword>
<evidence type="ECO:0000256" key="1">
    <source>
        <dbReference type="ARBA" id="ARBA00022515"/>
    </source>
</evidence>
<dbReference type="GO" id="GO:0006310">
    <property type="term" value="P:DNA recombination"/>
    <property type="evidence" value="ECO:0007669"/>
    <property type="project" value="InterPro"/>
</dbReference>
<protein>
    <recommendedName>
        <fullName evidence="8">Probable replication restart protein PriA</fullName>
    </recommendedName>
    <alternativeName>
        <fullName evidence="8">Putative ATP-dependent DNA helicase PriA</fullName>
    </alternativeName>
</protein>
<dbReference type="Proteomes" id="UP000664332">
    <property type="component" value="Unassembled WGS sequence"/>
</dbReference>
<keyword evidence="4 8" id="KW-0547">Nucleotide-binding</keyword>
<evidence type="ECO:0000256" key="5">
    <source>
        <dbReference type="ARBA" id="ARBA00022833"/>
    </source>
</evidence>
<evidence type="ECO:0000256" key="6">
    <source>
        <dbReference type="ARBA" id="ARBA00022840"/>
    </source>
</evidence>
<evidence type="ECO:0000256" key="8">
    <source>
        <dbReference type="HAMAP-Rule" id="MF_00983"/>
    </source>
</evidence>
<keyword evidence="1 8" id="KW-0639">Primosome</keyword>
<keyword evidence="5 8" id="KW-0862">Zinc</keyword>
<dbReference type="SUPFAM" id="SSF52540">
    <property type="entry name" value="P-loop containing nucleoside triphosphate hydrolases"/>
    <property type="match status" value="1"/>
</dbReference>
<dbReference type="EMBL" id="JAFLEQ010000003">
    <property type="protein sequence ID" value="MBN9643426.1"/>
    <property type="molecule type" value="Genomic_DNA"/>
</dbReference>
<comment type="cofactor">
    <cofactor evidence="8">
        <name>Zn(2+)</name>
        <dbReference type="ChEBI" id="CHEBI:29105"/>
    </cofactor>
    <text evidence="8">Binds 2 zinc ions per subunit.</text>
</comment>
<feature type="binding site" evidence="8">
    <location>
        <position position="417"/>
    </location>
    <ligand>
        <name>Zn(2+)</name>
        <dbReference type="ChEBI" id="CHEBI:29105"/>
        <label>2</label>
    </ligand>
</feature>
<dbReference type="Gene3D" id="3.40.1440.60">
    <property type="entry name" value="PriA, 3(prime) DNA-binding domain"/>
    <property type="match status" value="1"/>
</dbReference>
<keyword evidence="2 8" id="KW-0235">DNA replication</keyword>
<dbReference type="Pfam" id="PF17764">
    <property type="entry name" value="PriA_3primeBD"/>
    <property type="match status" value="1"/>
</dbReference>
<feature type="binding site" evidence="8">
    <location>
        <position position="429"/>
    </location>
    <ligand>
        <name>Zn(2+)</name>
        <dbReference type="ChEBI" id="CHEBI:29105"/>
        <label>1</label>
    </ligand>
</feature>
<dbReference type="GO" id="GO:0003677">
    <property type="term" value="F:DNA binding"/>
    <property type="evidence" value="ECO:0007669"/>
    <property type="project" value="UniProtKB-UniRule"/>
</dbReference>
<dbReference type="InterPro" id="IPR005259">
    <property type="entry name" value="PriA"/>
</dbReference>
<dbReference type="GO" id="GO:0006270">
    <property type="term" value="P:DNA replication initiation"/>
    <property type="evidence" value="ECO:0007669"/>
    <property type="project" value="TreeGrafter"/>
</dbReference>
<dbReference type="GO" id="GO:0006269">
    <property type="term" value="P:DNA replication, synthesis of primer"/>
    <property type="evidence" value="ECO:0007669"/>
    <property type="project" value="UniProtKB-KW"/>
</dbReference>
<dbReference type="PANTHER" id="PTHR30580:SF0">
    <property type="entry name" value="PRIMOSOMAL PROTEIN N"/>
    <property type="match status" value="1"/>
</dbReference>
<dbReference type="GO" id="GO:1990077">
    <property type="term" value="C:primosome complex"/>
    <property type="evidence" value="ECO:0007669"/>
    <property type="project" value="UniProtKB-UniRule"/>
</dbReference>
<organism evidence="10 11">
    <name type="scientific">Corynebacterium mendelii</name>
    <dbReference type="NCBI Taxonomy" id="2765362"/>
    <lineage>
        <taxon>Bacteria</taxon>
        <taxon>Bacillati</taxon>
        <taxon>Actinomycetota</taxon>
        <taxon>Actinomycetes</taxon>
        <taxon>Mycobacteriales</taxon>
        <taxon>Corynebacteriaceae</taxon>
        <taxon>Corynebacterium</taxon>
    </lineage>
</organism>
<feature type="domain" description="Primosomal protein N' 3' DNA-binding" evidence="9">
    <location>
        <begin position="22"/>
        <end position="113"/>
    </location>
</feature>
<evidence type="ECO:0000313" key="11">
    <source>
        <dbReference type="Proteomes" id="UP000664332"/>
    </source>
</evidence>
<evidence type="ECO:0000313" key="10">
    <source>
        <dbReference type="EMBL" id="MBN9643426.1"/>
    </source>
</evidence>
<gene>
    <name evidence="8" type="primary">priA</name>
    <name evidence="10" type="ORF">JZY06_02110</name>
</gene>
<evidence type="ECO:0000259" key="9">
    <source>
        <dbReference type="Pfam" id="PF17764"/>
    </source>
</evidence>
<feature type="binding site" evidence="8">
    <location>
        <position position="390"/>
    </location>
    <ligand>
        <name>Zn(2+)</name>
        <dbReference type="ChEBI" id="CHEBI:29105"/>
        <label>1</label>
    </ligand>
</feature>
<name>A0A939E0D6_9CORY</name>
<sequence length="672" mass="71310">MAPRTPAPDNDVAQVLPLVRTAHLDRLFDYRVPAELADDCVRGVKVRIRFSGRLVDGLVYHRTDQQTHHGSLAFINKVVTPSPVVGDHMFALIDKLAVRYGAITQDVIRAAVPPRIAAAEKSDFSTPWQDLGQATEPDLSPWALYRHGTGFVDAVLAGKTVRAAWQIAPGHNPATAVAALAAKTAMDGGGVLVVVPDKRHLDRVERELKKWVGAKQITVLHSALGDQARYRRFLSIASGQSRLVIGTRSAAFAPVANLRLAVIIDDGNDNLVNPRSPYDHAREVVTTRSALTGCALVLGGISRTAEVQMMVESGWAHDLLGDDHVLRAGRPVVRAAADSVQALHRDPRAGSARLPSVAYQAVKKALANNTPALVQVPRAGYVPSLGCGSCFTPARCAACNGPVGYRDGGGVLTCRWCGRPAANWRCPECGSVKLRAQVKGVARTAEELGRAFAPCSVVSSGSGHVIDSVDGDVARVVVATPGAEPVATGPGYGAVLLLDTWALLGRDDLRAEEKALRHWLQAAFLARPADAGGEVVVVAEPHHRVVQHLIRFDPVGAARRELADRAEVGFPPAVHMAVIDAPQATITEFAAGLDLPEQFDILGPVDLPRGVGLPGHWDDKALGVAQRLIVRCPGTAADRTLLGGALRAARVLRAVTAPGAPLRIQVDPLTVG</sequence>
<dbReference type="GO" id="GO:0008270">
    <property type="term" value="F:zinc ion binding"/>
    <property type="evidence" value="ECO:0007669"/>
    <property type="project" value="UniProtKB-UniRule"/>
</dbReference>
<dbReference type="InterPro" id="IPR041222">
    <property type="entry name" value="PriA_3primeBD"/>
</dbReference>
<evidence type="ECO:0000256" key="2">
    <source>
        <dbReference type="ARBA" id="ARBA00022705"/>
    </source>
</evidence>
<comment type="caution">
    <text evidence="8">As this protein does not have any detectable helicase domains, it probably does not have helicase activity.</text>
</comment>
<comment type="similarity">
    <text evidence="8">Belongs to the helicase family. PriA subfamily.</text>
</comment>
<keyword evidence="6 8" id="KW-0067">ATP-binding</keyword>
<dbReference type="AlphaFoldDB" id="A0A939E0D6"/>